<evidence type="ECO:0000313" key="2">
    <source>
        <dbReference type="Proteomes" id="UP000831787"/>
    </source>
</evidence>
<proteinExistence type="predicted"/>
<dbReference type="RefSeq" id="WP_244708713.1">
    <property type="nucleotide sequence ID" value="NZ_CP095073.1"/>
</dbReference>
<gene>
    <name evidence="1" type="ORF">MUN89_15695</name>
</gene>
<keyword evidence="2" id="KW-1185">Reference proteome</keyword>
<dbReference type="Proteomes" id="UP000831787">
    <property type="component" value="Chromosome"/>
</dbReference>
<sequence>MMKSSEGIAAIYQQARETLLDTIENHEDLTEIQDVIFGQKMKIGNMQLPAVWVTPSPYTPKIIGGHRTQHDMPFDIVVLVKEFEPEKGLKKAQEIVLSIYDVLMKDRTQGGSVSDTLPTRVDPTYEAGNSTQVYWSSIQMTFRIQKKE</sequence>
<protein>
    <submittedName>
        <fullName evidence="1">Uncharacterized protein</fullName>
    </submittedName>
</protein>
<name>A0ABY4EGT2_9BACI</name>
<reference evidence="1 2" key="1">
    <citation type="submission" date="2022-04" db="EMBL/GenBank/DDBJ databases">
        <title>Halobacillus sp. isolated from saltern.</title>
        <authorList>
            <person name="Won M."/>
            <person name="Lee C.-M."/>
            <person name="Woen H.-Y."/>
            <person name="Kwon S.-W."/>
        </authorList>
    </citation>
    <scope>NUCLEOTIDE SEQUENCE [LARGE SCALE GENOMIC DNA]</scope>
    <source>
        <strain evidence="1 2">SSBR10-3</strain>
    </source>
</reference>
<accession>A0ABY4EGT2</accession>
<organism evidence="1 2">
    <name type="scientific">Halobacillus salinarum</name>
    <dbReference type="NCBI Taxonomy" id="2932257"/>
    <lineage>
        <taxon>Bacteria</taxon>
        <taxon>Bacillati</taxon>
        <taxon>Bacillota</taxon>
        <taxon>Bacilli</taxon>
        <taxon>Bacillales</taxon>
        <taxon>Bacillaceae</taxon>
        <taxon>Halobacillus</taxon>
    </lineage>
</organism>
<dbReference type="EMBL" id="CP095073">
    <property type="protein sequence ID" value="UOQ43354.1"/>
    <property type="molecule type" value="Genomic_DNA"/>
</dbReference>
<evidence type="ECO:0000313" key="1">
    <source>
        <dbReference type="EMBL" id="UOQ43354.1"/>
    </source>
</evidence>